<protein>
    <recommendedName>
        <fullName evidence="1">Tf2-1-like SH3-like domain-containing protein</fullName>
    </recommendedName>
</protein>
<proteinExistence type="predicted"/>
<dbReference type="AlphaFoldDB" id="A0A2H3C6Y3"/>
<dbReference type="STRING" id="1076256.A0A2H3C6Y3"/>
<dbReference type="EMBL" id="KZ293425">
    <property type="protein sequence ID" value="PBK71046.1"/>
    <property type="molecule type" value="Genomic_DNA"/>
</dbReference>
<evidence type="ECO:0000313" key="2">
    <source>
        <dbReference type="EMBL" id="PBK71046.1"/>
    </source>
</evidence>
<reference evidence="3" key="1">
    <citation type="journal article" date="2017" name="Nat. Ecol. Evol.">
        <title>Genome expansion and lineage-specific genetic innovations in the forest pathogenic fungi Armillaria.</title>
        <authorList>
            <person name="Sipos G."/>
            <person name="Prasanna A.N."/>
            <person name="Walter M.C."/>
            <person name="O'Connor E."/>
            <person name="Balint B."/>
            <person name="Krizsan K."/>
            <person name="Kiss B."/>
            <person name="Hess J."/>
            <person name="Varga T."/>
            <person name="Slot J."/>
            <person name="Riley R."/>
            <person name="Boka B."/>
            <person name="Rigling D."/>
            <person name="Barry K."/>
            <person name="Lee J."/>
            <person name="Mihaltcheva S."/>
            <person name="LaButti K."/>
            <person name="Lipzen A."/>
            <person name="Waldron R."/>
            <person name="Moloney N.M."/>
            <person name="Sperisen C."/>
            <person name="Kredics L."/>
            <person name="Vagvoelgyi C."/>
            <person name="Patrignani A."/>
            <person name="Fitzpatrick D."/>
            <person name="Nagy I."/>
            <person name="Doyle S."/>
            <person name="Anderson J.B."/>
            <person name="Grigoriev I.V."/>
            <person name="Gueldener U."/>
            <person name="Muensterkoetter M."/>
            <person name="Nagy L.G."/>
        </authorList>
    </citation>
    <scope>NUCLEOTIDE SEQUENCE [LARGE SCALE GENOMIC DNA]</scope>
    <source>
        <strain evidence="3">28-4</strain>
    </source>
</reference>
<organism evidence="2 3">
    <name type="scientific">Armillaria solidipes</name>
    <dbReference type="NCBI Taxonomy" id="1076256"/>
    <lineage>
        <taxon>Eukaryota</taxon>
        <taxon>Fungi</taxon>
        <taxon>Dikarya</taxon>
        <taxon>Basidiomycota</taxon>
        <taxon>Agaricomycotina</taxon>
        <taxon>Agaricomycetes</taxon>
        <taxon>Agaricomycetidae</taxon>
        <taxon>Agaricales</taxon>
        <taxon>Marasmiineae</taxon>
        <taxon>Physalacriaceae</taxon>
        <taxon>Armillaria</taxon>
    </lineage>
</organism>
<dbReference type="SUPFAM" id="SSF54160">
    <property type="entry name" value="Chromo domain-like"/>
    <property type="match status" value="1"/>
</dbReference>
<feature type="domain" description="Tf2-1-like SH3-like" evidence="1">
    <location>
        <begin position="6"/>
        <end position="50"/>
    </location>
</feature>
<dbReference type="InterPro" id="IPR016197">
    <property type="entry name" value="Chromo-like_dom_sf"/>
</dbReference>
<feature type="non-terminal residue" evidence="2">
    <location>
        <position position="127"/>
    </location>
</feature>
<dbReference type="InterPro" id="IPR056924">
    <property type="entry name" value="SH3_Tf2-1"/>
</dbReference>
<gene>
    <name evidence="2" type="ORF">ARMSODRAFT_861753</name>
</gene>
<feature type="non-terminal residue" evidence="2">
    <location>
        <position position="1"/>
    </location>
</feature>
<dbReference type="Pfam" id="PF24626">
    <property type="entry name" value="SH3_Tf2-1"/>
    <property type="match status" value="1"/>
</dbReference>
<evidence type="ECO:0000313" key="3">
    <source>
        <dbReference type="Proteomes" id="UP000218334"/>
    </source>
</evidence>
<dbReference type="Proteomes" id="UP000218334">
    <property type="component" value="Unassembled WGS sequence"/>
</dbReference>
<keyword evidence="3" id="KW-1185">Reference proteome</keyword>
<evidence type="ECO:0000259" key="1">
    <source>
        <dbReference type="Pfam" id="PF24626"/>
    </source>
</evidence>
<accession>A0A2H3C6Y3</accession>
<name>A0A2H3C6Y3_9AGAR</name>
<sequence>FAKGLARKLILKYIGPYKITRDFKNHSFHVELPSSFIQRGVHPVFHSSLLWIHVPNDNHRFSGCLDTQLQETPEAEPQWKIKRILSHHGAKEQVIFEVKWTTGDITWMPFDQLVGLGSLADYLDLLG</sequence>